<accession>A0A0F9LKM9</accession>
<dbReference type="PANTHER" id="PTHR47099">
    <property type="entry name" value="METHYLCOBAMIDE:COM METHYLTRANSFERASE MTBA"/>
    <property type="match status" value="1"/>
</dbReference>
<organism evidence="2">
    <name type="scientific">marine sediment metagenome</name>
    <dbReference type="NCBI Taxonomy" id="412755"/>
    <lineage>
        <taxon>unclassified sequences</taxon>
        <taxon>metagenomes</taxon>
        <taxon>ecological metagenomes</taxon>
    </lineage>
</organism>
<name>A0A0F9LKM9_9ZZZZ</name>
<evidence type="ECO:0000313" key="2">
    <source>
        <dbReference type="EMBL" id="KKM64795.1"/>
    </source>
</evidence>
<feature type="domain" description="Uroporphyrinogen decarboxylase (URO-D)" evidence="1">
    <location>
        <begin position="184"/>
        <end position="375"/>
    </location>
</feature>
<gene>
    <name evidence="2" type="ORF">LCGC14_1497770</name>
</gene>
<dbReference type="InterPro" id="IPR052024">
    <property type="entry name" value="Methanogen_methyltrans"/>
</dbReference>
<evidence type="ECO:0000259" key="1">
    <source>
        <dbReference type="Pfam" id="PF01208"/>
    </source>
</evidence>
<dbReference type="InterPro" id="IPR038071">
    <property type="entry name" value="UROD/MetE-like_sf"/>
</dbReference>
<reference evidence="2" key="1">
    <citation type="journal article" date="2015" name="Nature">
        <title>Complex archaea that bridge the gap between prokaryotes and eukaryotes.</title>
        <authorList>
            <person name="Spang A."/>
            <person name="Saw J.H."/>
            <person name="Jorgensen S.L."/>
            <person name="Zaremba-Niedzwiedzka K."/>
            <person name="Martijn J."/>
            <person name="Lind A.E."/>
            <person name="van Eijk R."/>
            <person name="Schleper C."/>
            <person name="Guy L."/>
            <person name="Ettema T.J."/>
        </authorList>
    </citation>
    <scope>NUCLEOTIDE SEQUENCE</scope>
</reference>
<comment type="caution">
    <text evidence="2">The sequence shown here is derived from an EMBL/GenBank/DDBJ whole genome shotgun (WGS) entry which is preliminary data.</text>
</comment>
<dbReference type="GO" id="GO:0006779">
    <property type="term" value="P:porphyrin-containing compound biosynthetic process"/>
    <property type="evidence" value="ECO:0007669"/>
    <property type="project" value="InterPro"/>
</dbReference>
<dbReference type="Gene3D" id="3.20.20.210">
    <property type="match status" value="1"/>
</dbReference>
<dbReference type="AlphaFoldDB" id="A0A0F9LKM9"/>
<proteinExistence type="predicted"/>
<dbReference type="Pfam" id="PF01208">
    <property type="entry name" value="URO-D"/>
    <property type="match status" value="1"/>
</dbReference>
<dbReference type="PANTHER" id="PTHR47099:SF1">
    <property type="entry name" value="METHYLCOBAMIDE:COM METHYLTRANSFERASE MTBA"/>
    <property type="match status" value="1"/>
</dbReference>
<dbReference type="GO" id="GO:0004853">
    <property type="term" value="F:uroporphyrinogen decarboxylase activity"/>
    <property type="evidence" value="ECO:0007669"/>
    <property type="project" value="InterPro"/>
</dbReference>
<sequence>MTARERFLVALEHKEADRVPMHDTPWRVAIRRWHGEGLPADVNPSEYFDFEMVVFSADTSPRFPVKTVEENREYITKTTQYGGLRRDHKNYSTTPEIIDYPVKTRDDWEKIKERLKPSQDRVDWEGSWLTGTKEDDRSFDSILETDRTDQRLGLPGSRKARKQGRFTVYATPFGYDLAQSYIRSEQLLMLIATDPEWVRDIYEADAQLSIEMYEIMKKGGFEFDGAFILCDLGYRNGLLFSPHHYDEQLRPTFRKLVHYFKGQGLPVILHSCGCVKELIPRFIEDGLTCLQPLEVKAGMDVIQLKKDFGDQLTFMGGIDTRAMADPDPSVIEKEISTKIPFVRKGGGYIYHSDHSVPHNVSFKQYKHTLELVREHGVY</sequence>
<dbReference type="SUPFAM" id="SSF51726">
    <property type="entry name" value="UROD/MetE-like"/>
    <property type="match status" value="1"/>
</dbReference>
<dbReference type="EMBL" id="LAZR01010833">
    <property type="protein sequence ID" value="KKM64795.1"/>
    <property type="molecule type" value="Genomic_DNA"/>
</dbReference>
<dbReference type="InterPro" id="IPR000257">
    <property type="entry name" value="Uroporphyrinogen_deCOase"/>
</dbReference>
<protein>
    <recommendedName>
        <fullName evidence="1">Uroporphyrinogen decarboxylase (URO-D) domain-containing protein</fullName>
    </recommendedName>
</protein>